<dbReference type="SMART" id="SM01130">
    <property type="entry name" value="DHDPS"/>
    <property type="match status" value="1"/>
</dbReference>
<evidence type="ECO:0000256" key="12">
    <source>
        <dbReference type="HAMAP-Rule" id="MF_00418"/>
    </source>
</evidence>
<comment type="catalytic activity">
    <reaction evidence="11 12">
        <text>L-aspartate 4-semialdehyde + pyruvate = (2S,4S)-4-hydroxy-2,3,4,5-tetrahydrodipicolinate + H2O + H(+)</text>
        <dbReference type="Rhea" id="RHEA:34171"/>
        <dbReference type="ChEBI" id="CHEBI:15361"/>
        <dbReference type="ChEBI" id="CHEBI:15377"/>
        <dbReference type="ChEBI" id="CHEBI:15378"/>
        <dbReference type="ChEBI" id="CHEBI:67139"/>
        <dbReference type="ChEBI" id="CHEBI:537519"/>
        <dbReference type="EC" id="4.3.3.7"/>
    </reaction>
</comment>
<dbReference type="Pfam" id="PF00701">
    <property type="entry name" value="DHDPS"/>
    <property type="match status" value="1"/>
</dbReference>
<comment type="pathway">
    <text evidence="2 12">Amino-acid biosynthesis; L-lysine biosynthesis via DAP pathway; (S)-tetrahydrodipicolinate from L-aspartate: step 3/4.</text>
</comment>
<evidence type="ECO:0000256" key="9">
    <source>
        <dbReference type="ARBA" id="ARBA00023239"/>
    </source>
</evidence>
<evidence type="ECO:0000256" key="15">
    <source>
        <dbReference type="PIRSR" id="PIRSR001365-2"/>
    </source>
</evidence>
<dbReference type="GO" id="GO:0008840">
    <property type="term" value="F:4-hydroxy-tetrahydrodipicolinate synthase activity"/>
    <property type="evidence" value="ECO:0007669"/>
    <property type="project" value="UniProtKB-UniRule"/>
</dbReference>
<evidence type="ECO:0000256" key="14">
    <source>
        <dbReference type="PIRSR" id="PIRSR001365-1"/>
    </source>
</evidence>
<dbReference type="EC" id="4.3.3.7" evidence="4 12"/>
<evidence type="ECO:0000256" key="11">
    <source>
        <dbReference type="ARBA" id="ARBA00047836"/>
    </source>
</evidence>
<dbReference type="GO" id="GO:0019877">
    <property type="term" value="P:diaminopimelate biosynthetic process"/>
    <property type="evidence" value="ECO:0007669"/>
    <property type="project" value="UniProtKB-UniRule"/>
</dbReference>
<feature type="site" description="Part of a proton relay during catalysis" evidence="12">
    <location>
        <position position="56"/>
    </location>
</feature>
<keyword evidence="6 12" id="KW-0028">Amino-acid biosynthesis</keyword>
<name>I7LBJ1_9CORY</name>
<dbReference type="PRINTS" id="PR00146">
    <property type="entry name" value="DHPICSNTHASE"/>
</dbReference>
<feature type="active site" description="Proton donor/acceptor" evidence="12 14">
    <location>
        <position position="145"/>
    </location>
</feature>
<evidence type="ECO:0000256" key="10">
    <source>
        <dbReference type="ARBA" id="ARBA00023270"/>
    </source>
</evidence>
<protein>
    <recommendedName>
        <fullName evidence="4 12">4-hydroxy-tetrahydrodipicolinate synthase</fullName>
        <shortName evidence="12">HTPA synthase</shortName>
        <ecNumber evidence="4 12">4.3.3.7</ecNumber>
    </recommendedName>
</protein>
<dbReference type="Proteomes" id="UP000011016">
    <property type="component" value="Unassembled WGS sequence"/>
</dbReference>
<dbReference type="UniPathway" id="UPA00034">
    <property type="reaction ID" value="UER00017"/>
</dbReference>
<dbReference type="InterPro" id="IPR002220">
    <property type="entry name" value="DapA-like"/>
</dbReference>
<organism evidence="16 17">
    <name type="scientific">Corynebacterium otitidis ATCC 51513</name>
    <dbReference type="NCBI Taxonomy" id="883169"/>
    <lineage>
        <taxon>Bacteria</taxon>
        <taxon>Bacillati</taxon>
        <taxon>Actinomycetota</taxon>
        <taxon>Actinomycetes</taxon>
        <taxon>Mycobacteriales</taxon>
        <taxon>Corynebacteriaceae</taxon>
        <taxon>Corynebacterium</taxon>
    </lineage>
</organism>
<dbReference type="PROSITE" id="PS00665">
    <property type="entry name" value="DHDPS_1"/>
    <property type="match status" value="1"/>
</dbReference>
<gene>
    <name evidence="12 16" type="primary">dapA</name>
    <name evidence="16" type="ORF">BN46_0401</name>
</gene>
<dbReference type="AlphaFoldDB" id="I7LBJ1"/>
<dbReference type="InterPro" id="IPR013785">
    <property type="entry name" value="Aldolase_TIM"/>
</dbReference>
<dbReference type="GO" id="GO:0005829">
    <property type="term" value="C:cytosol"/>
    <property type="evidence" value="ECO:0007669"/>
    <property type="project" value="TreeGrafter"/>
</dbReference>
<dbReference type="EMBL" id="CAJZ01000054">
    <property type="protein sequence ID" value="CCI83149.1"/>
    <property type="molecule type" value="Genomic_DNA"/>
</dbReference>
<evidence type="ECO:0000256" key="8">
    <source>
        <dbReference type="ARBA" id="ARBA00023154"/>
    </source>
</evidence>
<feature type="binding site" evidence="12 15">
    <location>
        <position position="57"/>
    </location>
    <ligand>
        <name>pyruvate</name>
        <dbReference type="ChEBI" id="CHEBI:15361"/>
    </ligand>
</feature>
<sequence length="301" mass="31415">MSTGMTAKTGVEYFGTVCVAMVTPFDANDRVDLDQARALAARLVDDGCDSLVLSGTTGESPTTSVEEKLSLLTAVKDEVGDRARIIAGSGTNYTAPSVELAKANAEAGADGLLVVTPYYSRPSQAGVVKHVSAIAEATPLPICLYDIPGRSALALAPETIRTLAKLPTVKALKDAKGNFKEATPLIDETGLAWYSGDDPSNLPWLALGASGVISVIGHVAASQLRALYRAVDEGNLAEARAINAKIHPLVEAQGRLGGTSFAKAALQLQGVEVGPPRLPIVEPTDEELEGLRRDMQKAGVL</sequence>
<evidence type="ECO:0000313" key="17">
    <source>
        <dbReference type="Proteomes" id="UP000011016"/>
    </source>
</evidence>
<dbReference type="GO" id="GO:0009089">
    <property type="term" value="P:lysine biosynthetic process via diaminopimelate"/>
    <property type="evidence" value="ECO:0007669"/>
    <property type="project" value="UniProtKB-UniRule"/>
</dbReference>
<keyword evidence="9 12" id="KW-0456">Lyase</keyword>
<comment type="subcellular location">
    <subcellularLocation>
        <location evidence="12">Cytoplasm</location>
    </subcellularLocation>
</comment>
<dbReference type="InterPro" id="IPR005263">
    <property type="entry name" value="DapA"/>
</dbReference>
<evidence type="ECO:0000313" key="16">
    <source>
        <dbReference type="EMBL" id="CCI83149.1"/>
    </source>
</evidence>
<dbReference type="PIRSF" id="PIRSF001365">
    <property type="entry name" value="DHDPS"/>
    <property type="match status" value="1"/>
</dbReference>
<dbReference type="PROSITE" id="PS00666">
    <property type="entry name" value="DHDPS_2"/>
    <property type="match status" value="1"/>
</dbReference>
<comment type="caution">
    <text evidence="16">The sequence shown here is derived from an EMBL/GenBank/DDBJ whole genome shotgun (WGS) entry which is preliminary data.</text>
</comment>
<feature type="binding site" evidence="12 15">
    <location>
        <position position="213"/>
    </location>
    <ligand>
        <name>pyruvate</name>
        <dbReference type="ChEBI" id="CHEBI:15361"/>
    </ligand>
</feature>
<dbReference type="OrthoDB" id="9782828at2"/>
<dbReference type="Gene3D" id="3.20.20.70">
    <property type="entry name" value="Aldolase class I"/>
    <property type="match status" value="1"/>
</dbReference>
<keyword evidence="5 12" id="KW-0963">Cytoplasm</keyword>
<keyword evidence="8 12" id="KW-0457">Lysine biosynthesis</keyword>
<dbReference type="RefSeq" id="WP_004601821.1">
    <property type="nucleotide sequence ID" value="NZ_HF541865.1"/>
</dbReference>
<evidence type="ECO:0000256" key="6">
    <source>
        <dbReference type="ARBA" id="ARBA00022605"/>
    </source>
</evidence>
<accession>I7LBJ1</accession>
<dbReference type="InterPro" id="IPR020625">
    <property type="entry name" value="Schiff_base-form_aldolases_AS"/>
</dbReference>
<evidence type="ECO:0000256" key="7">
    <source>
        <dbReference type="ARBA" id="ARBA00022915"/>
    </source>
</evidence>
<feature type="site" description="Part of a proton relay during catalysis" evidence="12">
    <location>
        <position position="119"/>
    </location>
</feature>
<evidence type="ECO:0000256" key="3">
    <source>
        <dbReference type="ARBA" id="ARBA00007592"/>
    </source>
</evidence>
<evidence type="ECO:0000256" key="2">
    <source>
        <dbReference type="ARBA" id="ARBA00005120"/>
    </source>
</evidence>
<evidence type="ECO:0000256" key="4">
    <source>
        <dbReference type="ARBA" id="ARBA00012086"/>
    </source>
</evidence>
<keyword evidence="7 12" id="KW-0220">Diaminopimelate biosynthesis</keyword>
<dbReference type="CDD" id="cd00950">
    <property type="entry name" value="DHDPS"/>
    <property type="match status" value="1"/>
</dbReference>
<comment type="caution">
    <text evidence="12">Was originally thought to be a dihydrodipicolinate synthase (DHDPS), catalyzing the condensation of (S)-aspartate-beta-semialdehyde [(S)-ASA] and pyruvate to dihydrodipicolinate (DHDP). However, it was shown in E.coli that the product of the enzymatic reaction is not dihydrodipicolinate but in fact (4S)-4-hydroxy-2,3,4,5-tetrahydro-(2S)-dipicolinic acid (HTPA), and that the consecutive dehydration reaction leading to DHDP is not spontaneous but catalyzed by DapB.</text>
</comment>
<keyword evidence="10 12" id="KW-0704">Schiff base</keyword>
<proteinExistence type="inferred from homology"/>
<evidence type="ECO:0000256" key="5">
    <source>
        <dbReference type="ARBA" id="ARBA00022490"/>
    </source>
</evidence>
<evidence type="ECO:0000256" key="13">
    <source>
        <dbReference type="PIRNR" id="PIRNR001365"/>
    </source>
</evidence>
<dbReference type="NCBIfam" id="TIGR00674">
    <property type="entry name" value="dapA"/>
    <property type="match status" value="1"/>
</dbReference>
<dbReference type="HAMAP" id="MF_00418">
    <property type="entry name" value="DapA"/>
    <property type="match status" value="1"/>
</dbReference>
<evidence type="ECO:0000256" key="1">
    <source>
        <dbReference type="ARBA" id="ARBA00003294"/>
    </source>
</evidence>
<dbReference type="InterPro" id="IPR020624">
    <property type="entry name" value="Schiff_base-form_aldolases_CS"/>
</dbReference>
<feature type="active site" description="Schiff-base intermediate with substrate" evidence="12 14">
    <location>
        <position position="173"/>
    </location>
</feature>
<dbReference type="SUPFAM" id="SSF51569">
    <property type="entry name" value="Aldolase"/>
    <property type="match status" value="1"/>
</dbReference>
<reference evidence="16 17" key="1">
    <citation type="journal article" date="2012" name="J. Bacteriol.">
        <title>Draft Genome Sequence of Turicella otitidis ATCC 51513, Isolated from Middle Ear Fluid from a Child with Otitis Media.</title>
        <authorList>
            <person name="Brinkrolf K."/>
            <person name="Schneider J."/>
            <person name="Knecht M."/>
            <person name="Ruckert C."/>
            <person name="Tauch A."/>
        </authorList>
    </citation>
    <scope>NUCLEOTIDE SEQUENCE [LARGE SCALE GENOMIC DNA]</scope>
    <source>
        <strain evidence="16 17">ATCC 51513</strain>
    </source>
</reference>
<comment type="similarity">
    <text evidence="3 12 13">Belongs to the DapA family.</text>
</comment>
<dbReference type="PANTHER" id="PTHR12128">
    <property type="entry name" value="DIHYDRODIPICOLINATE SYNTHASE"/>
    <property type="match status" value="1"/>
</dbReference>
<dbReference type="PANTHER" id="PTHR12128:SF66">
    <property type="entry name" value="4-HYDROXY-2-OXOGLUTARATE ALDOLASE, MITOCHONDRIAL"/>
    <property type="match status" value="1"/>
</dbReference>
<comment type="subunit">
    <text evidence="12">Homotetramer; dimer of dimers.</text>
</comment>
<comment type="function">
    <text evidence="1 12">Catalyzes the condensation of (S)-aspartate-beta-semialdehyde [(S)-ASA] and pyruvate to 4-hydroxy-tetrahydrodipicolinate (HTPA).</text>
</comment>